<name>A0AAV1DVF7_OLDCO</name>
<protein>
    <submittedName>
        <fullName evidence="1">OLC1v1011005C1</fullName>
    </submittedName>
</protein>
<evidence type="ECO:0000313" key="1">
    <source>
        <dbReference type="EMBL" id="CAI9110905.1"/>
    </source>
</evidence>
<organism evidence="1 2">
    <name type="scientific">Oldenlandia corymbosa var. corymbosa</name>
    <dbReference type="NCBI Taxonomy" id="529605"/>
    <lineage>
        <taxon>Eukaryota</taxon>
        <taxon>Viridiplantae</taxon>
        <taxon>Streptophyta</taxon>
        <taxon>Embryophyta</taxon>
        <taxon>Tracheophyta</taxon>
        <taxon>Spermatophyta</taxon>
        <taxon>Magnoliopsida</taxon>
        <taxon>eudicotyledons</taxon>
        <taxon>Gunneridae</taxon>
        <taxon>Pentapetalae</taxon>
        <taxon>asterids</taxon>
        <taxon>lamiids</taxon>
        <taxon>Gentianales</taxon>
        <taxon>Rubiaceae</taxon>
        <taxon>Rubioideae</taxon>
        <taxon>Spermacoceae</taxon>
        <taxon>Hedyotis-Oldenlandia complex</taxon>
        <taxon>Oldenlandia</taxon>
    </lineage>
</organism>
<dbReference type="AlphaFoldDB" id="A0AAV1DVF7"/>
<dbReference type="PANTHER" id="PTHR31934">
    <property type="entry name" value="ALPHA/BETA-HYDROLASES SUPERFAMILY PROTEIN"/>
    <property type="match status" value="1"/>
</dbReference>
<gene>
    <name evidence="1" type="ORF">OLC1_LOCUS18446</name>
</gene>
<dbReference type="EMBL" id="OX459123">
    <property type="protein sequence ID" value="CAI9110905.1"/>
    <property type="molecule type" value="Genomic_DNA"/>
</dbReference>
<keyword evidence="2" id="KW-1185">Reference proteome</keyword>
<dbReference type="Proteomes" id="UP001161247">
    <property type="component" value="Chromosome 6"/>
</dbReference>
<proteinExistence type="predicted"/>
<accession>A0AAV1DVF7</accession>
<reference evidence="1" key="1">
    <citation type="submission" date="2023-03" db="EMBL/GenBank/DDBJ databases">
        <authorList>
            <person name="Julca I."/>
        </authorList>
    </citation>
    <scope>NUCLEOTIDE SEQUENCE</scope>
</reference>
<dbReference type="PANTHER" id="PTHR31934:SF5">
    <property type="entry name" value="OS05G0557900 PROTEIN"/>
    <property type="match status" value="1"/>
</dbReference>
<sequence length="131" mass="14492">MNTDQVRRQLPVIVPVSAVLAVCALHLQVRYGEKSDGLVTCRDAEVPGSLVVKPGRKLDHAWITLHGERIQGNPTVAICVKLLCLMENWTIRVDVNLQLPVKGGHLWLFCLIKLYGGNSVQDIYAAWIPVA</sequence>
<evidence type="ECO:0000313" key="2">
    <source>
        <dbReference type="Proteomes" id="UP001161247"/>
    </source>
</evidence>